<reference evidence="1" key="1">
    <citation type="submission" date="2015-11" db="EMBL/GenBank/DDBJ databases">
        <authorList>
            <consortium name="International Coturnix japonica Genome Analysis Consortium"/>
            <person name="Warren W."/>
            <person name="Burt D.W."/>
            <person name="Antin P.B."/>
            <person name="Lanford R."/>
            <person name="Gros J."/>
            <person name="Wilson R.K."/>
        </authorList>
    </citation>
    <scope>NUCLEOTIDE SEQUENCE [LARGE SCALE GENOMIC DNA]</scope>
</reference>
<dbReference type="AlphaFoldDB" id="A0A8C2THZ0"/>
<protein>
    <submittedName>
        <fullName evidence="1">Uncharacterized protein</fullName>
    </submittedName>
</protein>
<evidence type="ECO:0000313" key="1">
    <source>
        <dbReference type="Ensembl" id="ENSCJPP00005014123.1"/>
    </source>
</evidence>
<keyword evidence="2" id="KW-1185">Reference proteome</keyword>
<proteinExistence type="predicted"/>
<reference evidence="1" key="3">
    <citation type="submission" date="2025-09" db="UniProtKB">
        <authorList>
            <consortium name="Ensembl"/>
        </authorList>
    </citation>
    <scope>IDENTIFICATION</scope>
</reference>
<reference evidence="1" key="2">
    <citation type="submission" date="2025-08" db="UniProtKB">
        <authorList>
            <consortium name="Ensembl"/>
        </authorList>
    </citation>
    <scope>IDENTIFICATION</scope>
</reference>
<sequence length="80" mass="8378">EGAEPGQKRTEPGLLMVAGRAQERGMRCLRISGYLDGLQVCRFQSLLARPAAAAAPSTGCTCGTPSCAALRRLRGGCIWG</sequence>
<accession>A0A8C2THZ0</accession>
<dbReference type="Proteomes" id="UP000694412">
    <property type="component" value="Chromosome 22"/>
</dbReference>
<organism evidence="1 2">
    <name type="scientific">Coturnix japonica</name>
    <name type="common">Japanese quail</name>
    <name type="synonym">Coturnix coturnix japonica</name>
    <dbReference type="NCBI Taxonomy" id="93934"/>
    <lineage>
        <taxon>Eukaryota</taxon>
        <taxon>Metazoa</taxon>
        <taxon>Chordata</taxon>
        <taxon>Craniata</taxon>
        <taxon>Vertebrata</taxon>
        <taxon>Euteleostomi</taxon>
        <taxon>Archelosauria</taxon>
        <taxon>Archosauria</taxon>
        <taxon>Dinosauria</taxon>
        <taxon>Saurischia</taxon>
        <taxon>Theropoda</taxon>
        <taxon>Coelurosauria</taxon>
        <taxon>Aves</taxon>
        <taxon>Neognathae</taxon>
        <taxon>Galloanserae</taxon>
        <taxon>Galliformes</taxon>
        <taxon>Phasianidae</taxon>
        <taxon>Perdicinae</taxon>
        <taxon>Coturnix</taxon>
    </lineage>
</organism>
<evidence type="ECO:0000313" key="2">
    <source>
        <dbReference type="Proteomes" id="UP000694412"/>
    </source>
</evidence>
<name>A0A8C2THZ0_COTJA</name>
<dbReference type="Ensembl" id="ENSCJPT00005020183.1">
    <property type="protein sequence ID" value="ENSCJPP00005014123.1"/>
    <property type="gene ID" value="ENSCJPG00005011819.1"/>
</dbReference>